<dbReference type="Proteomes" id="UP000282438">
    <property type="component" value="Chromosome"/>
</dbReference>
<dbReference type="KEGG" id="iod:EJO50_06820"/>
<reference evidence="2 3" key="1">
    <citation type="submission" date="2018-12" db="EMBL/GenBank/DDBJ databases">
        <title>Complete genome sequence of Iodobacter sp. H11R3.</title>
        <authorList>
            <person name="Bae J.-W."/>
        </authorList>
    </citation>
    <scope>NUCLEOTIDE SEQUENCE [LARGE SCALE GENOMIC DNA]</scope>
    <source>
        <strain evidence="2 3">H11R3</strain>
    </source>
</reference>
<evidence type="ECO:0000313" key="3">
    <source>
        <dbReference type="Proteomes" id="UP000282438"/>
    </source>
</evidence>
<accession>A0A3S8ZRV3</accession>
<keyword evidence="1" id="KW-0732">Signal</keyword>
<dbReference type="OrthoDB" id="6893199at2"/>
<proteinExistence type="predicted"/>
<dbReference type="AlphaFoldDB" id="A0A3S8ZRV3"/>
<dbReference type="RefSeq" id="WP_125972692.1">
    <property type="nucleotide sequence ID" value="NZ_CP034433.1"/>
</dbReference>
<feature type="chain" id="PRO_5019520299" description="Lipoprotein" evidence="1">
    <location>
        <begin position="22"/>
        <end position="115"/>
    </location>
</feature>
<organism evidence="2 3">
    <name type="scientific">Iodobacter ciconiae</name>
    <dbReference type="NCBI Taxonomy" id="2496266"/>
    <lineage>
        <taxon>Bacteria</taxon>
        <taxon>Pseudomonadati</taxon>
        <taxon>Pseudomonadota</taxon>
        <taxon>Betaproteobacteria</taxon>
        <taxon>Neisseriales</taxon>
        <taxon>Chitinibacteraceae</taxon>
        <taxon>Iodobacter</taxon>
    </lineage>
</organism>
<feature type="signal peptide" evidence="1">
    <location>
        <begin position="1"/>
        <end position="21"/>
    </location>
</feature>
<evidence type="ECO:0000256" key="1">
    <source>
        <dbReference type="SAM" id="SignalP"/>
    </source>
</evidence>
<gene>
    <name evidence="2" type="ORF">EJO50_06820</name>
</gene>
<evidence type="ECO:0000313" key="2">
    <source>
        <dbReference type="EMBL" id="AZN36219.1"/>
    </source>
</evidence>
<keyword evidence="3" id="KW-1185">Reference proteome</keyword>
<name>A0A3S8ZRV3_9NEIS</name>
<sequence>MKKSLFVASLASILLVGCASIAVTDDAIVKNTSMAIGLEKNAFTISDRENDGITTTYKVKTKAGENYSCYVTGVISMIGRNVSDAMCTEMGAGAKSSTKSNNSCNALLKAAGKCK</sequence>
<protein>
    <recommendedName>
        <fullName evidence="4">Lipoprotein</fullName>
    </recommendedName>
</protein>
<evidence type="ECO:0008006" key="4">
    <source>
        <dbReference type="Google" id="ProtNLM"/>
    </source>
</evidence>
<dbReference type="PROSITE" id="PS51257">
    <property type="entry name" value="PROKAR_LIPOPROTEIN"/>
    <property type="match status" value="1"/>
</dbReference>
<dbReference type="EMBL" id="CP034433">
    <property type="protein sequence ID" value="AZN36219.1"/>
    <property type="molecule type" value="Genomic_DNA"/>
</dbReference>